<dbReference type="GO" id="GO:0005737">
    <property type="term" value="C:cytoplasm"/>
    <property type="evidence" value="ECO:0007669"/>
    <property type="project" value="UniProtKB-SubCell"/>
</dbReference>
<evidence type="ECO:0000256" key="12">
    <source>
        <dbReference type="PIRSR" id="PIRSR004930-1"/>
    </source>
</evidence>
<dbReference type="PANTHER" id="PTHR17490:SF16">
    <property type="entry name" value="THREONYLCARBAMOYL-AMP SYNTHASE"/>
    <property type="match status" value="1"/>
</dbReference>
<evidence type="ECO:0000256" key="11">
    <source>
        <dbReference type="ARBA" id="ARBA00048366"/>
    </source>
</evidence>
<dbReference type="GO" id="GO:0000049">
    <property type="term" value="F:tRNA binding"/>
    <property type="evidence" value="ECO:0007669"/>
    <property type="project" value="TreeGrafter"/>
</dbReference>
<evidence type="ECO:0000256" key="7">
    <source>
        <dbReference type="ARBA" id="ARBA00022695"/>
    </source>
</evidence>
<organism evidence="14 15">
    <name type="scientific">Pyrodictium delaneyi</name>
    <dbReference type="NCBI Taxonomy" id="1273541"/>
    <lineage>
        <taxon>Archaea</taxon>
        <taxon>Thermoproteota</taxon>
        <taxon>Thermoprotei</taxon>
        <taxon>Desulfurococcales</taxon>
        <taxon>Pyrodictiaceae</taxon>
        <taxon>Pyrodictium</taxon>
    </lineage>
</organism>
<keyword evidence="15" id="KW-1185">Reference proteome</keyword>
<evidence type="ECO:0000259" key="13">
    <source>
        <dbReference type="PROSITE" id="PS51163"/>
    </source>
</evidence>
<sequence>MSSWALPRRRSEPYTNRSSITLLLPLHGEPLVARPRVIRVDPEQPDPRAIEEAARAVRGGGLVVYPTDTVYGLGADPLSREAVLRVYRAKERPLGRPLPVLVSGSEAAERLARVTPEARRLMDRFWPGALTIVLEARPQLPEELHGGTGKVGVRMPAHPVALELIRASGGALVGTSANLHGRPSPRTAEEALEQLGDRVDIVLDAGPAPGGTPSTVVDLTTRPPRILRRGPITREEVEKVLGVEVEG</sequence>
<dbReference type="NCBIfam" id="TIGR00057">
    <property type="entry name" value="L-threonylcarbamoyladenylate synthase"/>
    <property type="match status" value="1"/>
</dbReference>
<gene>
    <name evidence="14" type="ORF">Pdsh_01260</name>
</gene>
<proteinExistence type="inferred from homology"/>
<dbReference type="GO" id="GO:0003725">
    <property type="term" value="F:double-stranded RNA binding"/>
    <property type="evidence" value="ECO:0007669"/>
    <property type="project" value="InterPro"/>
</dbReference>
<evidence type="ECO:0000256" key="1">
    <source>
        <dbReference type="ARBA" id="ARBA00004496"/>
    </source>
</evidence>
<feature type="binding site" evidence="12">
    <location>
        <position position="184"/>
    </location>
    <ligand>
        <name>ATP</name>
        <dbReference type="ChEBI" id="CHEBI:30616"/>
    </ligand>
</feature>
<evidence type="ECO:0000256" key="8">
    <source>
        <dbReference type="ARBA" id="ARBA00022741"/>
    </source>
</evidence>
<feature type="binding site" evidence="12">
    <location>
        <position position="92"/>
    </location>
    <ligand>
        <name>ATP</name>
        <dbReference type="ChEBI" id="CHEBI:30616"/>
    </ligand>
</feature>
<feature type="binding site" evidence="12">
    <location>
        <position position="69"/>
    </location>
    <ligand>
        <name>L-threonine</name>
        <dbReference type="ChEBI" id="CHEBI:57926"/>
    </ligand>
</feature>
<dbReference type="EMBL" id="NCQP01000001">
    <property type="protein sequence ID" value="OWJ55456.1"/>
    <property type="molecule type" value="Genomic_DNA"/>
</dbReference>
<evidence type="ECO:0000256" key="5">
    <source>
        <dbReference type="ARBA" id="ARBA00022679"/>
    </source>
</evidence>
<evidence type="ECO:0000256" key="2">
    <source>
        <dbReference type="ARBA" id="ARBA00007663"/>
    </source>
</evidence>
<dbReference type="AlphaFoldDB" id="A0A211YR94"/>
<dbReference type="InterPro" id="IPR017945">
    <property type="entry name" value="DHBP_synth_RibB-like_a/b_dom"/>
</dbReference>
<keyword evidence="9 12" id="KW-0067">ATP-binding</keyword>
<dbReference type="Pfam" id="PF01300">
    <property type="entry name" value="Sua5_yciO_yrdC"/>
    <property type="match status" value="1"/>
</dbReference>
<keyword evidence="5" id="KW-0808">Transferase</keyword>
<name>A0A211YR94_9CREN</name>
<dbReference type="GO" id="GO:0008033">
    <property type="term" value="P:tRNA processing"/>
    <property type="evidence" value="ECO:0007669"/>
    <property type="project" value="UniProtKB-KW"/>
</dbReference>
<dbReference type="Gene3D" id="3.90.870.10">
    <property type="entry name" value="DHBP synthase"/>
    <property type="match status" value="1"/>
</dbReference>
<dbReference type="GO" id="GO:0061710">
    <property type="term" value="F:L-threonylcarbamoyladenylate synthase"/>
    <property type="evidence" value="ECO:0007669"/>
    <property type="project" value="UniProtKB-EC"/>
</dbReference>
<feature type="binding site" evidence="12">
    <location>
        <position position="228"/>
    </location>
    <ligand>
        <name>ATP</name>
        <dbReference type="ChEBI" id="CHEBI:30616"/>
    </ligand>
</feature>
<feature type="binding site" evidence="12">
    <location>
        <position position="176"/>
    </location>
    <ligand>
        <name>ATP</name>
        <dbReference type="ChEBI" id="CHEBI:30616"/>
    </ligand>
</feature>
<keyword evidence="4" id="KW-0963">Cytoplasm</keyword>
<evidence type="ECO:0000256" key="10">
    <source>
        <dbReference type="ARBA" id="ARBA00029774"/>
    </source>
</evidence>
<comment type="similarity">
    <text evidence="2">Belongs to the SUA5 family.</text>
</comment>
<evidence type="ECO:0000313" key="14">
    <source>
        <dbReference type="EMBL" id="OWJ55456.1"/>
    </source>
</evidence>
<accession>A0A211YR94</accession>
<evidence type="ECO:0000256" key="4">
    <source>
        <dbReference type="ARBA" id="ARBA00022490"/>
    </source>
</evidence>
<feature type="binding site" evidence="12">
    <location>
        <position position="154"/>
    </location>
    <ligand>
        <name>L-threonine</name>
        <dbReference type="ChEBI" id="CHEBI:57926"/>
    </ligand>
</feature>
<dbReference type="InterPro" id="IPR050156">
    <property type="entry name" value="TC-AMP_synthase_SUA5"/>
</dbReference>
<dbReference type="PROSITE" id="PS51163">
    <property type="entry name" value="YRDC"/>
    <property type="match status" value="1"/>
</dbReference>
<dbReference type="InterPro" id="IPR006070">
    <property type="entry name" value="Sua5-like_dom"/>
</dbReference>
<evidence type="ECO:0000313" key="15">
    <source>
        <dbReference type="Proteomes" id="UP000196694"/>
    </source>
</evidence>
<keyword evidence="7" id="KW-0548">Nucleotidyltransferase</keyword>
<evidence type="ECO:0000256" key="9">
    <source>
        <dbReference type="ARBA" id="ARBA00022840"/>
    </source>
</evidence>
<protein>
    <recommendedName>
        <fullName evidence="10">L-threonylcarbamoyladenylate synthase</fullName>
        <ecNumber evidence="3">2.7.7.87</ecNumber>
    </recommendedName>
    <alternativeName>
        <fullName evidence="10">L-threonylcarbamoyladenylate synthase</fullName>
    </alternativeName>
</protein>
<dbReference type="GO" id="GO:0006450">
    <property type="term" value="P:regulation of translational fidelity"/>
    <property type="evidence" value="ECO:0007669"/>
    <property type="project" value="TreeGrafter"/>
</dbReference>
<evidence type="ECO:0000256" key="6">
    <source>
        <dbReference type="ARBA" id="ARBA00022694"/>
    </source>
</evidence>
<comment type="subcellular location">
    <subcellularLocation>
        <location evidence="1">Cytoplasm</location>
    </subcellularLocation>
</comment>
<keyword evidence="6" id="KW-0819">tRNA processing</keyword>
<keyword evidence="8 12" id="KW-0547">Nucleotide-binding</keyword>
<dbReference type="EC" id="2.7.7.87" evidence="3"/>
<dbReference type="PIRSF" id="PIRSF004930">
    <property type="entry name" value="Tln_factor_SUA5"/>
    <property type="match status" value="1"/>
</dbReference>
<evidence type="ECO:0000256" key="3">
    <source>
        <dbReference type="ARBA" id="ARBA00012584"/>
    </source>
</evidence>
<dbReference type="InterPro" id="IPR010923">
    <property type="entry name" value="T(6)A37_SUA5"/>
</dbReference>
<dbReference type="SUPFAM" id="SSF55821">
    <property type="entry name" value="YrdC/RibB"/>
    <property type="match status" value="1"/>
</dbReference>
<dbReference type="Proteomes" id="UP000196694">
    <property type="component" value="Unassembled WGS sequence"/>
</dbReference>
<feature type="binding site" evidence="12">
    <location>
        <position position="214"/>
    </location>
    <ligand>
        <name>L-threonine</name>
        <dbReference type="ChEBI" id="CHEBI:57926"/>
    </ligand>
</feature>
<comment type="caution">
    <text evidence="14">The sequence shown here is derived from an EMBL/GenBank/DDBJ whole genome shotgun (WGS) entry which is preliminary data.</text>
</comment>
<dbReference type="GO" id="GO:0005524">
    <property type="term" value="F:ATP binding"/>
    <property type="evidence" value="ECO:0007669"/>
    <property type="project" value="UniProtKB-KW"/>
</dbReference>
<comment type="catalytic activity">
    <reaction evidence="11">
        <text>L-threonine + hydrogencarbonate + ATP = L-threonylcarbamoyladenylate + diphosphate + H2O</text>
        <dbReference type="Rhea" id="RHEA:36407"/>
        <dbReference type="ChEBI" id="CHEBI:15377"/>
        <dbReference type="ChEBI" id="CHEBI:17544"/>
        <dbReference type="ChEBI" id="CHEBI:30616"/>
        <dbReference type="ChEBI" id="CHEBI:33019"/>
        <dbReference type="ChEBI" id="CHEBI:57926"/>
        <dbReference type="ChEBI" id="CHEBI:73682"/>
        <dbReference type="EC" id="2.7.7.87"/>
    </reaction>
</comment>
<dbReference type="PANTHER" id="PTHR17490">
    <property type="entry name" value="SUA5"/>
    <property type="match status" value="1"/>
</dbReference>
<reference evidence="14 15" key="1">
    <citation type="submission" date="2017-05" db="EMBL/GenBank/DDBJ databases">
        <title>The draft genome of the hyperthermophilic archaeon 'Pyrodictium delaneyi strain Hulk', an iron and nitrate reducer, reveals the capacity for sulfate reduction.</title>
        <authorList>
            <person name="Demey L.M."/>
            <person name="Miller C."/>
            <person name="Manzella M."/>
            <person name="Reguera G."/>
            <person name="Kashefi K."/>
        </authorList>
    </citation>
    <scope>NUCLEOTIDE SEQUENCE [LARGE SCALE GENOMIC DNA]</scope>
    <source>
        <strain evidence="14 15">Hulk</strain>
    </source>
</reference>
<feature type="domain" description="YrdC-like" evidence="13">
    <location>
        <begin position="47"/>
        <end position="232"/>
    </location>
</feature>